<dbReference type="OrthoDB" id="2386545at2"/>
<keyword evidence="1" id="KW-0175">Coiled coil</keyword>
<dbReference type="STRING" id="1432562.WN59_10225"/>
<evidence type="ECO:0000256" key="1">
    <source>
        <dbReference type="SAM" id="Coils"/>
    </source>
</evidence>
<feature type="coiled-coil region" evidence="1">
    <location>
        <begin position="314"/>
        <end position="362"/>
    </location>
</feature>
<comment type="caution">
    <text evidence="2">The sequence shown here is derived from an EMBL/GenBank/DDBJ whole genome shotgun (WGS) entry which is preliminary data.</text>
</comment>
<dbReference type="EMBL" id="LAYZ01000024">
    <property type="protein sequence ID" value="KKK33967.1"/>
    <property type="molecule type" value="Genomic_DNA"/>
</dbReference>
<gene>
    <name evidence="2" type="ORF">WN59_10225</name>
</gene>
<proteinExistence type="predicted"/>
<evidence type="ECO:0000313" key="2">
    <source>
        <dbReference type="EMBL" id="KKK33967.1"/>
    </source>
</evidence>
<sequence>MNNTLDTYNYSRQFILVEDQDKKIRKRVNSDVELIDIDDYLWKVITTISMQSFEGKMYHLIQHEDKKLGWIELEDSIQILRFPAQHYKVIEERFNNNEINSNMNIEKDFISHFKGKLLNIKSQIIYNDEIYYSVFIKDKFHGFHHHSVLDPMRECDIEIDKDRLDDNIQLYKVSNLTKPVEGEYDIEALKLISVFQEAKVGKARVNQQDNFWIDLASIENLTLDLGEEGQKSIEELKLDDIFYSINSERKKSKEIVKTVLNAKDFLNDKKNKKISSDQLRASSHSDEELNSKYNELKKEHQEQGKLLRKTTGDLKLAEKRLDQQKDYSSRLEAQKDKYKKRMETVEEKLKNLDAKYKELKEKTTQK</sequence>
<name>A0A0M2SM79_9STAP</name>
<protein>
    <submittedName>
        <fullName evidence="2">Uncharacterized protein</fullName>
    </submittedName>
</protein>
<keyword evidence="3" id="KW-1185">Reference proteome</keyword>
<organism evidence="2 3">
    <name type="scientific">Salinicoccus sediminis</name>
    <dbReference type="NCBI Taxonomy" id="1432562"/>
    <lineage>
        <taxon>Bacteria</taxon>
        <taxon>Bacillati</taxon>
        <taxon>Bacillota</taxon>
        <taxon>Bacilli</taxon>
        <taxon>Bacillales</taxon>
        <taxon>Staphylococcaceae</taxon>
        <taxon>Salinicoccus</taxon>
    </lineage>
</organism>
<evidence type="ECO:0000313" key="3">
    <source>
        <dbReference type="Proteomes" id="UP000034287"/>
    </source>
</evidence>
<accession>A0A0M2SM79</accession>
<dbReference type="PATRIC" id="fig|1432562.3.peg.2030"/>
<dbReference type="AlphaFoldDB" id="A0A0M2SM79"/>
<dbReference type="RefSeq" id="WP_046516818.1">
    <property type="nucleotide sequence ID" value="NZ_LAYZ01000024.1"/>
</dbReference>
<dbReference type="Proteomes" id="UP000034287">
    <property type="component" value="Unassembled WGS sequence"/>
</dbReference>
<reference evidence="2 3" key="1">
    <citation type="submission" date="2015-04" db="EMBL/GenBank/DDBJ databases">
        <title>Taxonomic description and genome sequence of Salinicoccus sediminis sp. nov., a novel hyper halotolerant bacterium isolated from marine sediment.</title>
        <authorList>
            <person name="Mathan Kumar R."/>
            <person name="Kaur G."/>
            <person name="Kumar N."/>
            <person name="Kumar A."/>
            <person name="Singh N.K."/>
            <person name="Kaur N."/>
            <person name="Mayilraj S."/>
        </authorList>
    </citation>
    <scope>NUCLEOTIDE SEQUENCE [LARGE SCALE GENOMIC DNA]</scope>
    <source>
        <strain evidence="2 3">SV-16</strain>
    </source>
</reference>